<evidence type="ECO:0000256" key="4">
    <source>
        <dbReference type="ARBA" id="ARBA00023118"/>
    </source>
</evidence>
<comment type="caution">
    <text evidence="6">The sequence shown here is derived from an EMBL/GenBank/DDBJ whole genome shotgun (WGS) entry which is preliminary data.</text>
</comment>
<gene>
    <name evidence="6" type="ORF">Vgi01_58650</name>
</gene>
<comment type="subcellular location">
    <subcellularLocation>
        <location evidence="1">Cytoplasm</location>
    </subcellularLocation>
</comment>
<name>A0ABQ4IMP7_9ACTN</name>
<proteinExistence type="inferred from homology"/>
<dbReference type="InterPro" id="IPR010160">
    <property type="entry name" value="CRISPR-assoc_prot_Cmr5"/>
</dbReference>
<protein>
    <recommendedName>
        <fullName evidence="5">CRISPR type III-B/RAMP module-associated protein Cmr5</fullName>
    </recommendedName>
</protein>
<evidence type="ECO:0000256" key="3">
    <source>
        <dbReference type="ARBA" id="ARBA00022490"/>
    </source>
</evidence>
<sequence length="132" mass="13842">MAAAAAAMLADTIDRPLRTRYRQLPVQLRMSGLAATYAYLLGKSNATELGQAYHQVADGIRIHLTTGSGLVDAAEADTNEKLLHALATLDASAYARASAEVQALAGWLSRLAEARFIAAASANEDTPDGDAV</sequence>
<evidence type="ECO:0000256" key="1">
    <source>
        <dbReference type="ARBA" id="ARBA00004496"/>
    </source>
</evidence>
<keyword evidence="3" id="KW-0963">Cytoplasm</keyword>
<keyword evidence="7" id="KW-1185">Reference proteome</keyword>
<dbReference type="Gene3D" id="1.10.520.30">
    <property type="entry name" value="AF1862-like domain"/>
    <property type="match status" value="1"/>
</dbReference>
<organism evidence="6 7">
    <name type="scientific">Micromonospora gifhornensis</name>
    <dbReference type="NCBI Taxonomy" id="84594"/>
    <lineage>
        <taxon>Bacteria</taxon>
        <taxon>Bacillati</taxon>
        <taxon>Actinomycetota</taxon>
        <taxon>Actinomycetes</taxon>
        <taxon>Micromonosporales</taxon>
        <taxon>Micromonosporaceae</taxon>
        <taxon>Micromonospora</taxon>
    </lineage>
</organism>
<evidence type="ECO:0000313" key="6">
    <source>
        <dbReference type="EMBL" id="GIJ19181.1"/>
    </source>
</evidence>
<comment type="similarity">
    <text evidence="2">Belongs to the CRISPR system Cmr5 family.</text>
</comment>
<evidence type="ECO:0000256" key="5">
    <source>
        <dbReference type="ARBA" id="ARBA00030001"/>
    </source>
</evidence>
<reference evidence="6 7" key="1">
    <citation type="submission" date="2021-01" db="EMBL/GenBank/DDBJ databases">
        <title>Whole genome shotgun sequence of Verrucosispora gifhornensis NBRC 16317.</title>
        <authorList>
            <person name="Komaki H."/>
            <person name="Tamura T."/>
        </authorList>
    </citation>
    <scope>NUCLEOTIDE SEQUENCE [LARGE SCALE GENOMIC DNA]</scope>
    <source>
        <strain evidence="6 7">NBRC 16317</strain>
    </source>
</reference>
<keyword evidence="4" id="KW-0051">Antiviral defense</keyword>
<evidence type="ECO:0000313" key="7">
    <source>
        <dbReference type="Proteomes" id="UP000647860"/>
    </source>
</evidence>
<dbReference type="SUPFAM" id="SSF158568">
    <property type="entry name" value="AF1862-like"/>
    <property type="match status" value="1"/>
</dbReference>
<dbReference type="InterPro" id="IPR023101">
    <property type="entry name" value="AF1862-like_dom_sf"/>
</dbReference>
<accession>A0ABQ4IMP7</accession>
<dbReference type="Pfam" id="PF09701">
    <property type="entry name" value="Cas_Cmr5"/>
    <property type="match status" value="1"/>
</dbReference>
<dbReference type="Proteomes" id="UP000647860">
    <property type="component" value="Unassembled WGS sequence"/>
</dbReference>
<evidence type="ECO:0000256" key="2">
    <source>
        <dbReference type="ARBA" id="ARBA00006161"/>
    </source>
</evidence>
<dbReference type="EMBL" id="BOPA01000068">
    <property type="protein sequence ID" value="GIJ19181.1"/>
    <property type="molecule type" value="Genomic_DNA"/>
</dbReference>